<dbReference type="AlphaFoldDB" id="A0A0K9PQ17"/>
<gene>
    <name evidence="7" type="ORF">ZOSMA_1G03160</name>
</gene>
<dbReference type="SMR" id="A0A0K9PQ17"/>
<evidence type="ECO:0000256" key="5">
    <source>
        <dbReference type="SAM" id="Phobius"/>
    </source>
</evidence>
<dbReference type="GO" id="GO:0031176">
    <property type="term" value="F:endo-1,4-beta-xylanase activity"/>
    <property type="evidence" value="ECO:0000318"/>
    <property type="project" value="GO_Central"/>
</dbReference>
<dbReference type="SMART" id="SM00633">
    <property type="entry name" value="Glyco_10"/>
    <property type="match status" value="1"/>
</dbReference>
<accession>A0A0K9PQ17</accession>
<organism evidence="7 8">
    <name type="scientific">Zostera marina</name>
    <name type="common">Eelgrass</name>
    <dbReference type="NCBI Taxonomy" id="29655"/>
    <lineage>
        <taxon>Eukaryota</taxon>
        <taxon>Viridiplantae</taxon>
        <taxon>Streptophyta</taxon>
        <taxon>Embryophyta</taxon>
        <taxon>Tracheophyta</taxon>
        <taxon>Spermatophyta</taxon>
        <taxon>Magnoliopsida</taxon>
        <taxon>Liliopsida</taxon>
        <taxon>Zosteraceae</taxon>
        <taxon>Zostera</taxon>
    </lineage>
</organism>
<dbReference type="InterPro" id="IPR044846">
    <property type="entry name" value="GH10"/>
</dbReference>
<keyword evidence="7" id="KW-0858">Xylan degradation</keyword>
<keyword evidence="3" id="KW-0119">Carbohydrate metabolism</keyword>
<protein>
    <submittedName>
        <fullName evidence="7">Endo-1,4-beta-xylanase, family GH10</fullName>
    </submittedName>
</protein>
<name>A0A0K9PQ17_ZOSMR</name>
<feature type="transmembrane region" description="Helical" evidence="5">
    <location>
        <begin position="32"/>
        <end position="55"/>
    </location>
</feature>
<keyword evidence="4" id="KW-0624">Polysaccharide degradation</keyword>
<dbReference type="InterPro" id="IPR001000">
    <property type="entry name" value="GH10_dom"/>
</dbReference>
<keyword evidence="5" id="KW-1133">Transmembrane helix</keyword>
<evidence type="ECO:0000259" key="6">
    <source>
        <dbReference type="PROSITE" id="PS51760"/>
    </source>
</evidence>
<evidence type="ECO:0000256" key="4">
    <source>
        <dbReference type="ARBA" id="ARBA00023326"/>
    </source>
</evidence>
<keyword evidence="7" id="KW-0326">Glycosidase</keyword>
<dbReference type="PANTHER" id="PTHR31490:SF3">
    <property type="entry name" value="GLYCOSYL HYDROLASE FAMILY 10 PROTEIN"/>
    <property type="match status" value="1"/>
</dbReference>
<proteinExistence type="inferred from homology"/>
<dbReference type="InterPro" id="IPR017853">
    <property type="entry name" value="GH"/>
</dbReference>
<dbReference type="STRING" id="29655.A0A0K9PQ17"/>
<dbReference type="Gene3D" id="3.20.20.80">
    <property type="entry name" value="Glycosidases"/>
    <property type="match status" value="1"/>
</dbReference>
<evidence type="ECO:0000256" key="2">
    <source>
        <dbReference type="ARBA" id="ARBA00022801"/>
    </source>
</evidence>
<keyword evidence="2 7" id="KW-0378">Hydrolase</keyword>
<dbReference type="OrthoDB" id="3055998at2759"/>
<comment type="caution">
    <text evidence="7">The sequence shown here is derived from an EMBL/GenBank/DDBJ whole genome shotgun (WGS) entry which is preliminary data.</text>
</comment>
<evidence type="ECO:0000313" key="8">
    <source>
        <dbReference type="Proteomes" id="UP000036987"/>
    </source>
</evidence>
<feature type="domain" description="GH10" evidence="6">
    <location>
        <begin position="183"/>
        <end position="479"/>
    </location>
</feature>
<evidence type="ECO:0000256" key="1">
    <source>
        <dbReference type="ARBA" id="ARBA00007495"/>
    </source>
</evidence>
<dbReference type="PROSITE" id="PS51760">
    <property type="entry name" value="GH10_2"/>
    <property type="match status" value="1"/>
</dbReference>
<keyword evidence="5" id="KW-0472">Membrane</keyword>
<evidence type="ECO:0000313" key="7">
    <source>
        <dbReference type="EMBL" id="KMZ70335.1"/>
    </source>
</evidence>
<reference evidence="8" key="1">
    <citation type="journal article" date="2016" name="Nature">
        <title>The genome of the seagrass Zostera marina reveals angiosperm adaptation to the sea.</title>
        <authorList>
            <person name="Olsen J.L."/>
            <person name="Rouze P."/>
            <person name="Verhelst B."/>
            <person name="Lin Y.-C."/>
            <person name="Bayer T."/>
            <person name="Collen J."/>
            <person name="Dattolo E."/>
            <person name="De Paoli E."/>
            <person name="Dittami S."/>
            <person name="Maumus F."/>
            <person name="Michel G."/>
            <person name="Kersting A."/>
            <person name="Lauritano C."/>
            <person name="Lohaus R."/>
            <person name="Toepel M."/>
            <person name="Tonon T."/>
            <person name="Vanneste K."/>
            <person name="Amirebrahimi M."/>
            <person name="Brakel J."/>
            <person name="Bostroem C."/>
            <person name="Chovatia M."/>
            <person name="Grimwood J."/>
            <person name="Jenkins J.W."/>
            <person name="Jueterbock A."/>
            <person name="Mraz A."/>
            <person name="Stam W.T."/>
            <person name="Tice H."/>
            <person name="Bornberg-Bauer E."/>
            <person name="Green P.J."/>
            <person name="Pearson G.A."/>
            <person name="Procaccini G."/>
            <person name="Duarte C.M."/>
            <person name="Schmutz J."/>
            <person name="Reusch T.B.H."/>
            <person name="Van de Peer Y."/>
        </authorList>
    </citation>
    <scope>NUCLEOTIDE SEQUENCE [LARGE SCALE GENOMIC DNA]</scope>
    <source>
        <strain evidence="8">cv. Finnish</strain>
    </source>
</reference>
<dbReference type="Pfam" id="PF00331">
    <property type="entry name" value="Glyco_hydro_10"/>
    <property type="match status" value="1"/>
</dbReference>
<evidence type="ECO:0000256" key="3">
    <source>
        <dbReference type="ARBA" id="ARBA00023277"/>
    </source>
</evidence>
<dbReference type="GO" id="GO:0045493">
    <property type="term" value="P:xylan catabolic process"/>
    <property type="evidence" value="ECO:0000318"/>
    <property type="project" value="GO_Central"/>
</dbReference>
<keyword evidence="8" id="KW-1185">Reference proteome</keyword>
<dbReference type="SUPFAM" id="SSF51445">
    <property type="entry name" value="(Trans)glycosidases"/>
    <property type="match status" value="1"/>
</dbReference>
<dbReference type="PANTHER" id="PTHR31490">
    <property type="entry name" value="GLYCOSYL HYDROLASE"/>
    <property type="match status" value="1"/>
</dbReference>
<comment type="similarity">
    <text evidence="1">Belongs to the glycosyl hydrolase 10 (cellulase F) family.</text>
</comment>
<dbReference type="OMA" id="DTWDAIN"/>
<dbReference type="Proteomes" id="UP000036987">
    <property type="component" value="Unassembled WGS sequence"/>
</dbReference>
<keyword evidence="5" id="KW-0812">Transmembrane</keyword>
<dbReference type="PRINTS" id="PR00134">
    <property type="entry name" value="GLHYDRLASE10"/>
</dbReference>
<sequence>MNPARRRRGLVSPRPRLFCLTSSRTLDTVYHVNCFVLPPNFIAILIIVFSIYYYIHMTDDIFFFPVGWVKVVDAINSTLVKAKLSTGNYTHRHCIGSALVNRQGCWFFLKGGFVLDSTYNTSLLYFQFSGEGADQNLSISVASASLQPFTDFQWRKQQQDNIATTRKRVVTIHVADVEGNRLPKASVQLQQISKDFPFGSAISKTILGNSAYQKWFVDRFNAAVFENELKWYVTEVEPGKLNYTYADRLLEFVRSNQIVARGHNIFWEDPVYTPAWVRELDATELVSAVISRIENLLNRYKGEFVHWDVNNEMLHFDFYEHRLGPNTSFRLFQIAQRSDPLATLFMNDFNVIETCNDDASTVDSYVLRLKELMDGGAMLQGIGLEGHFTKPNIPLMRAVLDKLGTLGLPIWLTEIDISKTVDRQTQAIYLEHVLREGFSHPSVNGIMLWTAVHDYGCYQMCLTDVDMKNLPAGDVVDRLLKEWETKSLNGETDEHGLFSFNAFLGEYKVDVRYGNRSVLSSLSLFRGGETRHFNIQI</sequence>
<dbReference type="EMBL" id="LFYR01000729">
    <property type="protein sequence ID" value="KMZ70335.1"/>
    <property type="molecule type" value="Genomic_DNA"/>
</dbReference>